<reference evidence="1" key="1">
    <citation type="submission" date="2020-12" db="EMBL/GenBank/DDBJ databases">
        <title>Leucobacter sp. CAS2, isolated from Chromium sludge.</title>
        <authorList>
            <person name="Xu Z."/>
        </authorList>
    </citation>
    <scope>NUCLEOTIDE SEQUENCE</scope>
    <source>
        <strain evidence="1">CSA2</strain>
    </source>
</reference>
<evidence type="ECO:0000313" key="2">
    <source>
        <dbReference type="Proteomes" id="UP000618733"/>
    </source>
</evidence>
<organism evidence="1 2">
    <name type="scientific">Leucobacter edaphi</name>
    <dbReference type="NCBI Taxonomy" id="2796472"/>
    <lineage>
        <taxon>Bacteria</taxon>
        <taxon>Bacillati</taxon>
        <taxon>Actinomycetota</taxon>
        <taxon>Actinomycetes</taxon>
        <taxon>Micrococcales</taxon>
        <taxon>Microbacteriaceae</taxon>
        <taxon>Leucobacter</taxon>
    </lineage>
</organism>
<dbReference type="Proteomes" id="UP000618733">
    <property type="component" value="Unassembled WGS sequence"/>
</dbReference>
<keyword evidence="2" id="KW-1185">Reference proteome</keyword>
<proteinExistence type="predicted"/>
<accession>A0A934UXY7</accession>
<comment type="caution">
    <text evidence="1">The sequence shown here is derived from an EMBL/GenBank/DDBJ whole genome shotgun (WGS) entry which is preliminary data.</text>
</comment>
<sequence length="68" mass="7253">MSIDHEQELTRAAIRLETARAKRDQAILDAHAAGTKVTAIAAAVHLSRMHVHRILNAASAEKSAAKTG</sequence>
<gene>
    <name evidence="1" type="ORF">JD292_11085</name>
</gene>
<dbReference type="RefSeq" id="WP_200132814.1">
    <property type="nucleotide sequence ID" value="NZ_JAEHOI010000011.1"/>
</dbReference>
<dbReference type="AlphaFoldDB" id="A0A934UXY7"/>
<protein>
    <submittedName>
        <fullName evidence="1">Uncharacterized protein</fullName>
    </submittedName>
</protein>
<name>A0A934UXY7_9MICO</name>
<dbReference type="EMBL" id="JAEHOI010000011">
    <property type="protein sequence ID" value="MBK0422615.1"/>
    <property type="molecule type" value="Genomic_DNA"/>
</dbReference>
<evidence type="ECO:0000313" key="1">
    <source>
        <dbReference type="EMBL" id="MBK0422615.1"/>
    </source>
</evidence>